<comment type="caution">
    <text evidence="1">The sequence shown here is derived from an EMBL/GenBank/DDBJ whole genome shotgun (WGS) entry which is preliminary data.</text>
</comment>
<name>A0ABN3BHH9_9ACTN</name>
<dbReference type="RefSeq" id="WP_158103061.1">
    <property type="nucleotide sequence ID" value="NZ_BAAAOQ010000008.1"/>
</dbReference>
<keyword evidence="2" id="KW-1185">Reference proteome</keyword>
<accession>A0ABN3BHH9</accession>
<reference evidence="1 2" key="1">
    <citation type="journal article" date="2019" name="Int. J. Syst. Evol. Microbiol.">
        <title>The Global Catalogue of Microorganisms (GCM) 10K type strain sequencing project: providing services to taxonomists for standard genome sequencing and annotation.</title>
        <authorList>
            <consortium name="The Broad Institute Genomics Platform"/>
            <consortium name="The Broad Institute Genome Sequencing Center for Infectious Disease"/>
            <person name="Wu L."/>
            <person name="Ma J."/>
        </authorList>
    </citation>
    <scope>NUCLEOTIDE SEQUENCE [LARGE SCALE GENOMIC DNA]</scope>
    <source>
        <strain evidence="1 2">JCM 14924</strain>
    </source>
</reference>
<protein>
    <submittedName>
        <fullName evidence="1">Uncharacterized protein</fullName>
    </submittedName>
</protein>
<dbReference type="Proteomes" id="UP001501391">
    <property type="component" value="Unassembled WGS sequence"/>
</dbReference>
<proteinExistence type="predicted"/>
<evidence type="ECO:0000313" key="2">
    <source>
        <dbReference type="Proteomes" id="UP001501391"/>
    </source>
</evidence>
<organism evidence="1 2">
    <name type="scientific">Streptomyces bangladeshensis</name>
    <dbReference type="NCBI Taxonomy" id="295352"/>
    <lineage>
        <taxon>Bacteria</taxon>
        <taxon>Bacillati</taxon>
        <taxon>Actinomycetota</taxon>
        <taxon>Actinomycetes</taxon>
        <taxon>Kitasatosporales</taxon>
        <taxon>Streptomycetaceae</taxon>
        <taxon>Streptomyces</taxon>
    </lineage>
</organism>
<dbReference type="EMBL" id="BAAAOQ010000008">
    <property type="protein sequence ID" value="GAA2196089.1"/>
    <property type="molecule type" value="Genomic_DNA"/>
</dbReference>
<evidence type="ECO:0000313" key="1">
    <source>
        <dbReference type="EMBL" id="GAA2196089.1"/>
    </source>
</evidence>
<sequence length="53" mass="5878">MGALLWLLIPLTAGLTAGIWAWGTGRRTASPPDRGTFDDLDHYQRMRTVLGNH</sequence>
<gene>
    <name evidence="1" type="ORF">GCM10009787_28870</name>
</gene>